<protein>
    <submittedName>
        <fullName evidence="1">Uncharacterized protein</fullName>
    </submittedName>
</protein>
<comment type="caution">
    <text evidence="1">The sequence shown here is derived from an EMBL/GenBank/DDBJ whole genome shotgun (WGS) entry which is preliminary data.</text>
</comment>
<name>A0A645IKB4_9ZZZZ</name>
<proteinExistence type="predicted"/>
<evidence type="ECO:0000313" key="1">
    <source>
        <dbReference type="EMBL" id="MPN47763.1"/>
    </source>
</evidence>
<accession>A0A645IKB4</accession>
<reference evidence="1" key="1">
    <citation type="submission" date="2019-08" db="EMBL/GenBank/DDBJ databases">
        <authorList>
            <person name="Kucharzyk K."/>
            <person name="Murdoch R.W."/>
            <person name="Higgins S."/>
            <person name="Loffler F."/>
        </authorList>
    </citation>
    <scope>NUCLEOTIDE SEQUENCE</scope>
</reference>
<dbReference type="AlphaFoldDB" id="A0A645IKB4"/>
<dbReference type="EMBL" id="VSSQ01109500">
    <property type="protein sequence ID" value="MPN47763.1"/>
    <property type="molecule type" value="Genomic_DNA"/>
</dbReference>
<organism evidence="1">
    <name type="scientific">bioreactor metagenome</name>
    <dbReference type="NCBI Taxonomy" id="1076179"/>
    <lineage>
        <taxon>unclassified sequences</taxon>
        <taxon>metagenomes</taxon>
        <taxon>ecological metagenomes</taxon>
    </lineage>
</organism>
<gene>
    <name evidence="1" type="ORF">SDC9_195367</name>
</gene>
<sequence>MQLLFFFTKVIIKLTAQAFTAEGVPFGNNLLYPHQSRRSGNEDVEIAREIIFKGGELV</sequence>